<dbReference type="FunCoup" id="A0A2T3ADL7">
    <property type="interactions" value="72"/>
</dbReference>
<keyword evidence="4" id="KW-1185">Reference proteome</keyword>
<dbReference type="PANTHER" id="PTHR34292:SF1">
    <property type="entry name" value="OUTER SPORE WALL PROTEIN RRT8"/>
    <property type="match status" value="1"/>
</dbReference>
<dbReference type="InParanoid" id="A0A2T3ADL7"/>
<keyword evidence="2" id="KW-1133">Transmembrane helix</keyword>
<proteinExistence type="predicted"/>
<dbReference type="Proteomes" id="UP000241462">
    <property type="component" value="Unassembled WGS sequence"/>
</dbReference>
<feature type="transmembrane region" description="Helical" evidence="2">
    <location>
        <begin position="226"/>
        <end position="248"/>
    </location>
</feature>
<keyword evidence="2" id="KW-0812">Transmembrane</keyword>
<evidence type="ECO:0000313" key="3">
    <source>
        <dbReference type="EMBL" id="PSR92352.1"/>
    </source>
</evidence>
<name>A0A2T3ADL7_9PEZI</name>
<accession>A0A2T3ADL7</accession>
<organism evidence="3 4">
    <name type="scientific">Coniella lustricola</name>
    <dbReference type="NCBI Taxonomy" id="2025994"/>
    <lineage>
        <taxon>Eukaryota</taxon>
        <taxon>Fungi</taxon>
        <taxon>Dikarya</taxon>
        <taxon>Ascomycota</taxon>
        <taxon>Pezizomycotina</taxon>
        <taxon>Sordariomycetes</taxon>
        <taxon>Sordariomycetidae</taxon>
        <taxon>Diaporthales</taxon>
        <taxon>Schizoparmaceae</taxon>
        <taxon>Coniella</taxon>
    </lineage>
</organism>
<feature type="region of interest" description="Disordered" evidence="1">
    <location>
        <begin position="272"/>
        <end position="292"/>
    </location>
</feature>
<dbReference type="EMBL" id="KZ678407">
    <property type="protein sequence ID" value="PSR92352.1"/>
    <property type="molecule type" value="Genomic_DNA"/>
</dbReference>
<sequence length="318" mass="35531">MAPETFRTRLKSRIQNSQFLNYICRAGRAAGFPLRGFWYFLRHRELWPLWTGRLLPLSVISLLVYLILFSFAYLPQVGLLAIWQGRGAWLSALILTLGEGQIVIQALFEGFFVDECRVDVFDATLINEGLVDLIAPNRVLFPYSTNSVKMLGKPTSRAEYAPWSCVQIIELVICLPLNLIPVVGAPAYIIITGSRLGKLSFHRWYKLRGLTRAQRKLEAKKYAWDFVWFGTVAMVLELVPLLAFFFLLTTTTGCALWVAKLEKKARGWDADGQASAEEGQAGGLGEEAQSERQIVSGIVGETVTGGDEPPPPYSDNPL</sequence>
<dbReference type="InterPro" id="IPR052786">
    <property type="entry name" value="Spore_wall_assembly"/>
</dbReference>
<evidence type="ECO:0000256" key="1">
    <source>
        <dbReference type="SAM" id="MobiDB-lite"/>
    </source>
</evidence>
<feature type="region of interest" description="Disordered" evidence="1">
    <location>
        <begin position="299"/>
        <end position="318"/>
    </location>
</feature>
<evidence type="ECO:0000256" key="2">
    <source>
        <dbReference type="SAM" id="Phobius"/>
    </source>
</evidence>
<keyword evidence="2" id="KW-0472">Membrane</keyword>
<reference evidence="3 4" key="1">
    <citation type="journal article" date="2018" name="Mycol. Prog.">
        <title>Coniella lustricola, a new species from submerged detritus.</title>
        <authorList>
            <person name="Raudabaugh D.B."/>
            <person name="Iturriaga T."/>
            <person name="Carver A."/>
            <person name="Mondo S."/>
            <person name="Pangilinan J."/>
            <person name="Lipzen A."/>
            <person name="He G."/>
            <person name="Amirebrahimi M."/>
            <person name="Grigoriev I.V."/>
            <person name="Miller A.N."/>
        </authorList>
    </citation>
    <scope>NUCLEOTIDE SEQUENCE [LARGE SCALE GENOMIC DNA]</scope>
    <source>
        <strain evidence="3 4">B22-T-1</strain>
    </source>
</reference>
<dbReference type="PANTHER" id="PTHR34292">
    <property type="entry name" value="OUTER SPORE WALL PROTEIN LDS1"/>
    <property type="match status" value="1"/>
</dbReference>
<gene>
    <name evidence="3" type="ORF">BD289DRAFT_481098</name>
</gene>
<dbReference type="GO" id="GO:0005628">
    <property type="term" value="C:prospore membrane"/>
    <property type="evidence" value="ECO:0007669"/>
    <property type="project" value="TreeGrafter"/>
</dbReference>
<dbReference type="OrthoDB" id="2107885at2759"/>
<evidence type="ECO:0008006" key="5">
    <source>
        <dbReference type="Google" id="ProtNLM"/>
    </source>
</evidence>
<dbReference type="GO" id="GO:0005619">
    <property type="term" value="C:ascospore wall"/>
    <property type="evidence" value="ECO:0007669"/>
    <property type="project" value="TreeGrafter"/>
</dbReference>
<protein>
    <recommendedName>
        <fullName evidence="5">Etoposide-induced protein 2.4-domain-containing protein</fullName>
    </recommendedName>
</protein>
<dbReference type="STRING" id="2025994.A0A2T3ADL7"/>
<dbReference type="GO" id="GO:0005811">
    <property type="term" value="C:lipid droplet"/>
    <property type="evidence" value="ECO:0007669"/>
    <property type="project" value="TreeGrafter"/>
</dbReference>
<dbReference type="AlphaFoldDB" id="A0A2T3ADL7"/>
<feature type="compositionally biased region" description="Pro residues" evidence="1">
    <location>
        <begin position="308"/>
        <end position="318"/>
    </location>
</feature>
<evidence type="ECO:0000313" key="4">
    <source>
        <dbReference type="Proteomes" id="UP000241462"/>
    </source>
</evidence>
<feature type="transmembrane region" description="Helical" evidence="2">
    <location>
        <begin position="53"/>
        <end position="74"/>
    </location>
</feature>